<evidence type="ECO:0000313" key="2">
    <source>
        <dbReference type="EMBL" id="GAC81518.1"/>
    </source>
</evidence>
<dbReference type="Pfam" id="PF03583">
    <property type="entry name" value="LIP"/>
    <property type="match status" value="1"/>
</dbReference>
<protein>
    <recommendedName>
        <fullName evidence="4">Lipase</fullName>
    </recommendedName>
</protein>
<dbReference type="SUPFAM" id="SSF53474">
    <property type="entry name" value="alpha/beta-Hydrolases"/>
    <property type="match status" value="1"/>
</dbReference>
<gene>
    <name evidence="2" type="ORF">GM1_036_00180</name>
</gene>
<evidence type="ECO:0000256" key="1">
    <source>
        <dbReference type="SAM" id="SignalP"/>
    </source>
</evidence>
<dbReference type="PANTHER" id="PTHR34853:SF1">
    <property type="entry name" value="LIPASE 5"/>
    <property type="match status" value="1"/>
</dbReference>
<evidence type="ECO:0000313" key="3">
    <source>
        <dbReference type="Proteomes" id="UP000035009"/>
    </source>
</evidence>
<dbReference type="InterPro" id="IPR029058">
    <property type="entry name" value="AB_hydrolase_fold"/>
</dbReference>
<accession>M3VC74</accession>
<dbReference type="EMBL" id="BAOP01000036">
    <property type="protein sequence ID" value="GAC81518.1"/>
    <property type="molecule type" value="Genomic_DNA"/>
</dbReference>
<dbReference type="STRING" id="410332.SAMN04488550_0124"/>
<proteinExistence type="predicted"/>
<feature type="chain" id="PRO_5004040871" description="Lipase" evidence="1">
    <location>
        <begin position="29"/>
        <end position="373"/>
    </location>
</feature>
<name>M3VC74_GORML</name>
<dbReference type="PIRSF" id="PIRSF029171">
    <property type="entry name" value="Esterase_LipA"/>
    <property type="match status" value="1"/>
</dbReference>
<reference evidence="2 3" key="1">
    <citation type="submission" date="2013-02" db="EMBL/GenBank/DDBJ databases">
        <title>Whole genome shotgun sequence of Gordonia malaquae NBRC 108250.</title>
        <authorList>
            <person name="Yoshida I."/>
            <person name="Hosoyama A."/>
            <person name="Tsuchikane K."/>
            <person name="Ando Y."/>
            <person name="Baba S."/>
            <person name="Ohji S."/>
            <person name="Hamada M."/>
            <person name="Tamura T."/>
            <person name="Yamazoe A."/>
            <person name="Yamazaki S."/>
            <person name="Fujita N."/>
        </authorList>
    </citation>
    <scope>NUCLEOTIDE SEQUENCE [LARGE SCALE GENOMIC DNA]</scope>
    <source>
        <strain evidence="2 3">NBRC 108250</strain>
    </source>
</reference>
<sequence>MPNTPRVLASIAVVITALSFVVPPTVSAETDRPGVAVSVAERSAGWRDLPDGRAVNYWTEGVQGKPVKASGALFVPSGKAPEGGWPVVAYTHGTTGYGPGCGGQSFADAEPNRFVSRLVKGGYAVVAPDYIGLGPMKVGVHPYLNIRTEATATIDLFTAARSIEPTLSKTWAVMGESQGGHAALATAHTQSSYGPRTDFRGAVALDPVSNWERFIPLLGPDTPVLPSPMTILYGFVFGSLAGLRQADPALDVDSYLTPYGKSLIDQVGTTCRAPVLTENIRLGKMFSKSLNNPTMIRAMARYMEVPVNGYDRPILLLMNRFDTIVATPFHGLLVSNFSANKVDFKTVVAEGTHTDMSPTQWAAFDTFFNRLKH</sequence>
<dbReference type="eggNOG" id="COG1073">
    <property type="taxonomic scope" value="Bacteria"/>
</dbReference>
<dbReference type="InterPro" id="IPR005152">
    <property type="entry name" value="Lipase_secreted"/>
</dbReference>
<dbReference type="RefSeq" id="WP_008381331.1">
    <property type="nucleotide sequence ID" value="NZ_BAOP01000036.1"/>
</dbReference>
<dbReference type="GO" id="GO:0016042">
    <property type="term" value="P:lipid catabolic process"/>
    <property type="evidence" value="ECO:0007669"/>
    <property type="project" value="InterPro"/>
</dbReference>
<feature type="signal peptide" evidence="1">
    <location>
        <begin position="1"/>
        <end position="28"/>
    </location>
</feature>
<dbReference type="PANTHER" id="PTHR34853">
    <property type="match status" value="1"/>
</dbReference>
<dbReference type="Proteomes" id="UP000035009">
    <property type="component" value="Unassembled WGS sequence"/>
</dbReference>
<dbReference type="AlphaFoldDB" id="M3VC74"/>
<organism evidence="2 3">
    <name type="scientific">Gordonia malaquae NBRC 108250</name>
    <dbReference type="NCBI Taxonomy" id="1223542"/>
    <lineage>
        <taxon>Bacteria</taxon>
        <taxon>Bacillati</taxon>
        <taxon>Actinomycetota</taxon>
        <taxon>Actinomycetes</taxon>
        <taxon>Mycobacteriales</taxon>
        <taxon>Gordoniaceae</taxon>
        <taxon>Gordonia</taxon>
    </lineage>
</organism>
<keyword evidence="3" id="KW-1185">Reference proteome</keyword>
<evidence type="ECO:0008006" key="4">
    <source>
        <dbReference type="Google" id="ProtNLM"/>
    </source>
</evidence>
<dbReference type="OrthoDB" id="9798122at2"/>
<dbReference type="GO" id="GO:0004806">
    <property type="term" value="F:triacylglycerol lipase activity"/>
    <property type="evidence" value="ECO:0007669"/>
    <property type="project" value="InterPro"/>
</dbReference>
<dbReference type="Gene3D" id="1.10.260.130">
    <property type="match status" value="1"/>
</dbReference>
<keyword evidence="1" id="KW-0732">Signal</keyword>
<dbReference type="Gene3D" id="3.40.50.1820">
    <property type="entry name" value="alpha/beta hydrolase"/>
    <property type="match status" value="1"/>
</dbReference>
<comment type="caution">
    <text evidence="2">The sequence shown here is derived from an EMBL/GenBank/DDBJ whole genome shotgun (WGS) entry which is preliminary data.</text>
</comment>